<dbReference type="Pfam" id="PF16100">
    <property type="entry name" value="RMI2"/>
    <property type="match status" value="1"/>
</dbReference>
<dbReference type="GO" id="GO:0006281">
    <property type="term" value="P:DNA repair"/>
    <property type="evidence" value="ECO:0007669"/>
    <property type="project" value="TreeGrafter"/>
</dbReference>
<dbReference type="InterPro" id="IPR012340">
    <property type="entry name" value="NA-bd_OB-fold"/>
</dbReference>
<dbReference type="PANTHER" id="PTHR33962:SF1">
    <property type="entry name" value="RECQ-MEDIATED GENOME INSTABILITY PROTEIN 2"/>
    <property type="match status" value="1"/>
</dbReference>
<name>A0AAV0N2H0_9ROSI</name>
<dbReference type="Gene3D" id="2.40.50.140">
    <property type="entry name" value="Nucleic acid-binding proteins"/>
    <property type="match status" value="1"/>
</dbReference>
<proteinExistence type="predicted"/>
<comment type="caution">
    <text evidence="2">The sequence shown here is derived from an EMBL/GenBank/DDBJ whole genome shotgun (WGS) entry which is preliminary data.</text>
</comment>
<dbReference type="GO" id="GO:0043007">
    <property type="term" value="P:maintenance of rDNA"/>
    <property type="evidence" value="ECO:0007669"/>
    <property type="project" value="TreeGrafter"/>
</dbReference>
<feature type="region of interest" description="Disordered" evidence="1">
    <location>
        <begin position="1"/>
        <end position="34"/>
    </location>
</feature>
<keyword evidence="3" id="KW-1185">Reference proteome</keyword>
<dbReference type="GO" id="GO:0033045">
    <property type="term" value="P:regulation of sister chromatid segregation"/>
    <property type="evidence" value="ECO:0007669"/>
    <property type="project" value="TreeGrafter"/>
</dbReference>
<feature type="compositionally biased region" description="Basic and acidic residues" evidence="1">
    <location>
        <begin position="1"/>
        <end position="10"/>
    </location>
</feature>
<dbReference type="PANTHER" id="PTHR33962">
    <property type="entry name" value="RECQ-MEDIATED GENOME INSTABILITY PROTEIN 2 RMI2"/>
    <property type="match status" value="1"/>
</dbReference>
<protein>
    <submittedName>
        <fullName evidence="2">Uncharacterized protein</fullName>
    </submittedName>
</protein>
<dbReference type="InterPro" id="IPR032245">
    <property type="entry name" value="RMI2"/>
</dbReference>
<evidence type="ECO:0000313" key="2">
    <source>
        <dbReference type="EMBL" id="CAI0452683.1"/>
    </source>
</evidence>
<reference evidence="2" key="1">
    <citation type="submission" date="2022-08" db="EMBL/GenBank/DDBJ databases">
        <authorList>
            <person name="Gutierrez-Valencia J."/>
        </authorList>
    </citation>
    <scope>NUCLEOTIDE SEQUENCE</scope>
</reference>
<dbReference type="GO" id="GO:2000042">
    <property type="term" value="P:negative regulation of double-strand break repair via homologous recombination"/>
    <property type="evidence" value="ECO:0007669"/>
    <property type="project" value="TreeGrafter"/>
</dbReference>
<dbReference type="Proteomes" id="UP001154282">
    <property type="component" value="Unassembled WGS sequence"/>
</dbReference>
<evidence type="ECO:0000313" key="3">
    <source>
        <dbReference type="Proteomes" id="UP001154282"/>
    </source>
</evidence>
<accession>A0AAV0N2H0</accession>
<dbReference type="GO" id="GO:0005829">
    <property type="term" value="C:cytosol"/>
    <property type="evidence" value="ECO:0007669"/>
    <property type="project" value="TreeGrafter"/>
</dbReference>
<evidence type="ECO:0000256" key="1">
    <source>
        <dbReference type="SAM" id="MobiDB-lite"/>
    </source>
</evidence>
<organism evidence="2 3">
    <name type="scientific">Linum tenue</name>
    <dbReference type="NCBI Taxonomy" id="586396"/>
    <lineage>
        <taxon>Eukaryota</taxon>
        <taxon>Viridiplantae</taxon>
        <taxon>Streptophyta</taxon>
        <taxon>Embryophyta</taxon>
        <taxon>Tracheophyta</taxon>
        <taxon>Spermatophyta</taxon>
        <taxon>Magnoliopsida</taxon>
        <taxon>eudicotyledons</taxon>
        <taxon>Gunneridae</taxon>
        <taxon>Pentapetalae</taxon>
        <taxon>rosids</taxon>
        <taxon>fabids</taxon>
        <taxon>Malpighiales</taxon>
        <taxon>Linaceae</taxon>
        <taxon>Linum</taxon>
    </lineage>
</organism>
<dbReference type="AlphaFoldDB" id="A0AAV0N2H0"/>
<gene>
    <name evidence="2" type="ORF">LITE_LOCUS31312</name>
</gene>
<sequence length="222" mass="24817">MKRAAAGERRRKERNGLQSGGAEASVRPTERCSPNLYSERLDSRRHSLPARLATGLSLSLSLSLLLFNPFSYSHFNALTPPTTRESLYPTTATAVCFSTTEPASSSSPSPASSANASLTSVRYSALQSPHHFPTCFPRRILALWDCIVLCEFFSSHFDSRDFGPGIYVMVVGGYFIRTGETAMIKVHKIVDLSPFPDREAMWYLEVMEAYKLFYQPLIEDFL</sequence>
<dbReference type="GO" id="GO:0016607">
    <property type="term" value="C:nuclear speck"/>
    <property type="evidence" value="ECO:0007669"/>
    <property type="project" value="TreeGrafter"/>
</dbReference>
<dbReference type="EMBL" id="CAMGYJ010000007">
    <property type="protein sequence ID" value="CAI0452683.1"/>
    <property type="molecule type" value="Genomic_DNA"/>
</dbReference>